<comment type="caution">
    <text evidence="1">The sequence shown here is derived from an EMBL/GenBank/DDBJ whole genome shotgun (WGS) entry which is preliminary data.</text>
</comment>
<dbReference type="EMBL" id="JAGIOL010000001">
    <property type="protein sequence ID" value="MBP2437622.1"/>
    <property type="molecule type" value="Genomic_DNA"/>
</dbReference>
<protein>
    <recommendedName>
        <fullName evidence="3">ISL3 family transposase</fullName>
    </recommendedName>
</protein>
<gene>
    <name evidence="1" type="ORF">JOF34_002208</name>
</gene>
<keyword evidence="2" id="KW-1185">Reference proteome</keyword>
<accession>A0ABS4ZK09</accession>
<name>A0ABS4ZK09_9MICO</name>
<evidence type="ECO:0008006" key="3">
    <source>
        <dbReference type="Google" id="ProtNLM"/>
    </source>
</evidence>
<dbReference type="Proteomes" id="UP001519362">
    <property type="component" value="Unassembled WGS sequence"/>
</dbReference>
<sequence length="100" mass="11426">MPNAIFDSPDLTTFARLDELGLVAVGQWLTAERAVLECRLAEEDPWCRACGASSTSRGTITRSLTHQPFGHRPTTLLVRIRQYLWSLREPLRRGHHRRSD</sequence>
<organism evidence="1 2">
    <name type="scientific">Microbacterium amylolyticum</name>
    <dbReference type="NCBI Taxonomy" id="936337"/>
    <lineage>
        <taxon>Bacteria</taxon>
        <taxon>Bacillati</taxon>
        <taxon>Actinomycetota</taxon>
        <taxon>Actinomycetes</taxon>
        <taxon>Micrococcales</taxon>
        <taxon>Microbacteriaceae</taxon>
        <taxon>Microbacterium</taxon>
    </lineage>
</organism>
<evidence type="ECO:0000313" key="2">
    <source>
        <dbReference type="Proteomes" id="UP001519362"/>
    </source>
</evidence>
<reference evidence="1 2" key="1">
    <citation type="submission" date="2021-03" db="EMBL/GenBank/DDBJ databases">
        <title>Sequencing the genomes of 1000 actinobacteria strains.</title>
        <authorList>
            <person name="Klenk H.-P."/>
        </authorList>
    </citation>
    <scope>NUCLEOTIDE SEQUENCE [LARGE SCALE GENOMIC DNA]</scope>
    <source>
        <strain evidence="1 2">DSM 24221</strain>
    </source>
</reference>
<proteinExistence type="predicted"/>
<evidence type="ECO:0000313" key="1">
    <source>
        <dbReference type="EMBL" id="MBP2437622.1"/>
    </source>
</evidence>